<sequence length="124" mass="14571">MSRMCPGKKDKVTFKKEISCDNLNEECLDRVCARCKDKKITVLDFNKHDVGTYEKWSTKKVEVMIKGEKKLCQKSVKEAIECEKQDIIQQLNQTLPNFLVHTKNIKHQYHAIDQIKKVLPLMKY</sequence>
<accession>A0A9P0FBH9</accession>
<dbReference type="EMBL" id="OV121132">
    <property type="protein sequence ID" value="CAH0546868.1"/>
    <property type="molecule type" value="Genomic_DNA"/>
</dbReference>
<organism evidence="1 2">
    <name type="scientific">Brassicogethes aeneus</name>
    <name type="common">Rape pollen beetle</name>
    <name type="synonym">Meligethes aeneus</name>
    <dbReference type="NCBI Taxonomy" id="1431903"/>
    <lineage>
        <taxon>Eukaryota</taxon>
        <taxon>Metazoa</taxon>
        <taxon>Ecdysozoa</taxon>
        <taxon>Arthropoda</taxon>
        <taxon>Hexapoda</taxon>
        <taxon>Insecta</taxon>
        <taxon>Pterygota</taxon>
        <taxon>Neoptera</taxon>
        <taxon>Endopterygota</taxon>
        <taxon>Coleoptera</taxon>
        <taxon>Polyphaga</taxon>
        <taxon>Cucujiformia</taxon>
        <taxon>Nitidulidae</taxon>
        <taxon>Meligethinae</taxon>
        <taxon>Brassicogethes</taxon>
    </lineage>
</organism>
<protein>
    <submittedName>
        <fullName evidence="1">Uncharacterized protein</fullName>
    </submittedName>
</protein>
<evidence type="ECO:0000313" key="2">
    <source>
        <dbReference type="Proteomes" id="UP001154078"/>
    </source>
</evidence>
<evidence type="ECO:0000313" key="1">
    <source>
        <dbReference type="EMBL" id="CAH0546868.1"/>
    </source>
</evidence>
<dbReference type="Proteomes" id="UP001154078">
    <property type="component" value="Chromosome 1"/>
</dbReference>
<reference evidence="1" key="1">
    <citation type="submission" date="2021-12" db="EMBL/GenBank/DDBJ databases">
        <authorList>
            <person name="King R."/>
        </authorList>
    </citation>
    <scope>NUCLEOTIDE SEQUENCE</scope>
</reference>
<proteinExistence type="predicted"/>
<name>A0A9P0FBH9_BRAAE</name>
<keyword evidence="2" id="KW-1185">Reference proteome</keyword>
<dbReference type="OrthoDB" id="6375801at2759"/>
<dbReference type="AlphaFoldDB" id="A0A9P0FBH9"/>
<gene>
    <name evidence="1" type="ORF">MELIAE_LOCUS951</name>
</gene>